<proteinExistence type="predicted"/>
<dbReference type="Pfam" id="PF00534">
    <property type="entry name" value="Glycos_transf_1"/>
    <property type="match status" value="1"/>
</dbReference>
<dbReference type="PANTHER" id="PTHR45947">
    <property type="entry name" value="SULFOQUINOVOSYL TRANSFERASE SQD2"/>
    <property type="match status" value="1"/>
</dbReference>
<gene>
    <name evidence="2" type="ORF">UFOPK2646_00648</name>
</gene>
<dbReference type="PANTHER" id="PTHR45947:SF3">
    <property type="entry name" value="SULFOQUINOVOSYL TRANSFERASE SQD2"/>
    <property type="match status" value="1"/>
</dbReference>
<dbReference type="CDD" id="cd03801">
    <property type="entry name" value="GT4_PimA-like"/>
    <property type="match status" value="1"/>
</dbReference>
<dbReference type="InterPro" id="IPR001296">
    <property type="entry name" value="Glyco_trans_1"/>
</dbReference>
<dbReference type="EMBL" id="CAEZYB010000060">
    <property type="protein sequence ID" value="CAB4704687.1"/>
    <property type="molecule type" value="Genomic_DNA"/>
</dbReference>
<sequence>MPSRSRFFGLEVEGLGIVYLEASACGIPVIAGDSGGAPDAVLENVTGLVVDGTNIESIAKAAISILSNPVMAKAMGLAGREWIVDSWSWQLWAKKFESVLGI</sequence>
<protein>
    <submittedName>
        <fullName evidence="2">Unannotated protein</fullName>
    </submittedName>
</protein>
<dbReference type="GO" id="GO:0016758">
    <property type="term" value="F:hexosyltransferase activity"/>
    <property type="evidence" value="ECO:0007669"/>
    <property type="project" value="TreeGrafter"/>
</dbReference>
<evidence type="ECO:0000259" key="1">
    <source>
        <dbReference type="Pfam" id="PF00534"/>
    </source>
</evidence>
<feature type="domain" description="Glycosyl transferase family 1" evidence="1">
    <location>
        <begin position="2"/>
        <end position="82"/>
    </location>
</feature>
<dbReference type="AlphaFoldDB" id="A0A6J6Q115"/>
<evidence type="ECO:0000313" key="2">
    <source>
        <dbReference type="EMBL" id="CAB4704687.1"/>
    </source>
</evidence>
<reference evidence="2" key="1">
    <citation type="submission" date="2020-05" db="EMBL/GenBank/DDBJ databases">
        <authorList>
            <person name="Chiriac C."/>
            <person name="Salcher M."/>
            <person name="Ghai R."/>
            <person name="Kavagutti S V."/>
        </authorList>
    </citation>
    <scope>NUCLEOTIDE SEQUENCE</scope>
</reference>
<accession>A0A6J6Q115</accession>
<organism evidence="2">
    <name type="scientific">freshwater metagenome</name>
    <dbReference type="NCBI Taxonomy" id="449393"/>
    <lineage>
        <taxon>unclassified sequences</taxon>
        <taxon>metagenomes</taxon>
        <taxon>ecological metagenomes</taxon>
    </lineage>
</organism>
<name>A0A6J6Q115_9ZZZZ</name>
<dbReference type="SUPFAM" id="SSF53756">
    <property type="entry name" value="UDP-Glycosyltransferase/glycogen phosphorylase"/>
    <property type="match status" value="1"/>
</dbReference>
<dbReference type="InterPro" id="IPR050194">
    <property type="entry name" value="Glycosyltransferase_grp1"/>
</dbReference>
<dbReference type="Gene3D" id="3.40.50.2000">
    <property type="entry name" value="Glycogen Phosphorylase B"/>
    <property type="match status" value="1"/>
</dbReference>